<evidence type="ECO:0000313" key="2">
    <source>
        <dbReference type="EMBL" id="CAF1500562.1"/>
    </source>
</evidence>
<dbReference type="EMBL" id="CAJNOQ010022394">
    <property type="protein sequence ID" value="CAF1500562.1"/>
    <property type="molecule type" value="Genomic_DNA"/>
</dbReference>
<dbReference type="PANTHER" id="PTHR43173">
    <property type="entry name" value="ABC1 FAMILY PROTEIN"/>
    <property type="match status" value="1"/>
</dbReference>
<feature type="domain" description="ABC1 atypical kinase-like" evidence="1">
    <location>
        <begin position="2"/>
        <end position="77"/>
    </location>
</feature>
<organism evidence="2 4">
    <name type="scientific">Didymodactylos carnosus</name>
    <dbReference type="NCBI Taxonomy" id="1234261"/>
    <lineage>
        <taxon>Eukaryota</taxon>
        <taxon>Metazoa</taxon>
        <taxon>Spiralia</taxon>
        <taxon>Gnathifera</taxon>
        <taxon>Rotifera</taxon>
        <taxon>Eurotatoria</taxon>
        <taxon>Bdelloidea</taxon>
        <taxon>Philodinida</taxon>
        <taxon>Philodinidae</taxon>
        <taxon>Didymodactylos</taxon>
    </lineage>
</organism>
<comment type="caution">
    <text evidence="2">The sequence shown here is derived from an EMBL/GenBank/DDBJ whole genome shotgun (WGS) entry which is preliminary data.</text>
</comment>
<sequence>VDTKLIKAMAHQIFHSGFVHADPHPGNVYVRKGREGKAELILLDHGLYETISPNARESLCQLWKAILLKDDDKMKKYSLALGVKDKDYLTFCTFLSMRPIHRPIHELAILPEVWDKMSLEEQQKASREGKIRLPSEREFITMSNARRVEFRKQFKDIFNDIQDSVLRVLKDMPRTFLMIGRNLNQIRSIIRDHGNLIDRHTIMARSAIMGVRKHELVNKRRLWMDRLFICNDILNFISKDYVERWLKFKSLQMLAYFGYIPPETFNMIEEFR</sequence>
<dbReference type="OrthoDB" id="427480at2759"/>
<evidence type="ECO:0000259" key="1">
    <source>
        <dbReference type="Pfam" id="PF03109"/>
    </source>
</evidence>
<accession>A0A815T908</accession>
<evidence type="ECO:0000313" key="4">
    <source>
        <dbReference type="Proteomes" id="UP000663829"/>
    </source>
</evidence>
<name>A0A815T908_9BILA</name>
<protein>
    <recommendedName>
        <fullName evidence="1">ABC1 atypical kinase-like domain-containing protein</fullName>
    </recommendedName>
</protein>
<dbReference type="Proteomes" id="UP000681722">
    <property type="component" value="Unassembled WGS sequence"/>
</dbReference>
<reference evidence="2" key="1">
    <citation type="submission" date="2021-02" db="EMBL/GenBank/DDBJ databases">
        <authorList>
            <person name="Nowell W R."/>
        </authorList>
    </citation>
    <scope>NUCLEOTIDE SEQUENCE</scope>
</reference>
<dbReference type="InterPro" id="IPR004147">
    <property type="entry name" value="ABC1_dom"/>
</dbReference>
<dbReference type="PANTHER" id="PTHR43173:SF28">
    <property type="entry name" value="AARF DOMAIN CONTAINING KINASE 5"/>
    <property type="match status" value="1"/>
</dbReference>
<gene>
    <name evidence="2" type="ORF">GPM918_LOCUS36662</name>
    <name evidence="3" type="ORF">SRO942_LOCUS37407</name>
</gene>
<evidence type="ECO:0000313" key="3">
    <source>
        <dbReference type="EMBL" id="CAF4362289.1"/>
    </source>
</evidence>
<dbReference type="AlphaFoldDB" id="A0A815T908"/>
<keyword evidence="4" id="KW-1185">Reference proteome</keyword>
<dbReference type="InterPro" id="IPR051130">
    <property type="entry name" value="Mito_struct-func_regulator"/>
</dbReference>
<dbReference type="EMBL" id="CAJOBC010087907">
    <property type="protein sequence ID" value="CAF4362289.1"/>
    <property type="molecule type" value="Genomic_DNA"/>
</dbReference>
<feature type="non-terminal residue" evidence="2">
    <location>
        <position position="1"/>
    </location>
</feature>
<dbReference type="Pfam" id="PF03109">
    <property type="entry name" value="ABC1"/>
    <property type="match status" value="1"/>
</dbReference>
<proteinExistence type="predicted"/>
<dbReference type="Proteomes" id="UP000663829">
    <property type="component" value="Unassembled WGS sequence"/>
</dbReference>